<evidence type="ECO:0000256" key="1">
    <source>
        <dbReference type="SAM" id="Phobius"/>
    </source>
</evidence>
<accession>A0ABY5V294</accession>
<feature type="transmembrane region" description="Helical" evidence="1">
    <location>
        <begin position="180"/>
        <end position="200"/>
    </location>
</feature>
<dbReference type="Pfam" id="PF12729">
    <property type="entry name" value="4HB_MCP_1"/>
    <property type="match status" value="1"/>
</dbReference>
<organism evidence="3 4">
    <name type="scientific">Alistipes ihumii AP11</name>
    <dbReference type="NCBI Taxonomy" id="1211813"/>
    <lineage>
        <taxon>Bacteria</taxon>
        <taxon>Pseudomonadati</taxon>
        <taxon>Bacteroidota</taxon>
        <taxon>Bacteroidia</taxon>
        <taxon>Bacteroidales</taxon>
        <taxon>Rikenellaceae</taxon>
        <taxon>Alistipes</taxon>
    </lineage>
</organism>
<evidence type="ECO:0000259" key="2">
    <source>
        <dbReference type="Pfam" id="PF12729"/>
    </source>
</evidence>
<dbReference type="InterPro" id="IPR024478">
    <property type="entry name" value="HlyB_4HB_MCP"/>
</dbReference>
<feature type="domain" description="Chemotaxis methyl-accepting receptor HlyB-like 4HB MCP" evidence="2">
    <location>
        <begin position="3"/>
        <end position="82"/>
    </location>
</feature>
<keyword evidence="4" id="KW-1185">Reference proteome</keyword>
<reference evidence="3" key="1">
    <citation type="journal article" date="2022" name="Cell">
        <title>Design, construction, and in vivo augmentation of a complex gut microbiome.</title>
        <authorList>
            <person name="Cheng A.G."/>
            <person name="Ho P.Y."/>
            <person name="Aranda-Diaz A."/>
            <person name="Jain S."/>
            <person name="Yu F.B."/>
            <person name="Meng X."/>
            <person name="Wang M."/>
            <person name="Iakiviak M."/>
            <person name="Nagashima K."/>
            <person name="Zhao A."/>
            <person name="Murugkar P."/>
            <person name="Patil A."/>
            <person name="Atabakhsh K."/>
            <person name="Weakley A."/>
            <person name="Yan J."/>
            <person name="Brumbaugh A.R."/>
            <person name="Higginbottom S."/>
            <person name="Dimas A."/>
            <person name="Shiver A.L."/>
            <person name="Deutschbauer A."/>
            <person name="Neff N."/>
            <person name="Sonnenburg J.L."/>
            <person name="Huang K.C."/>
            <person name="Fischbach M.A."/>
        </authorList>
    </citation>
    <scope>NUCLEOTIDE SEQUENCE</scope>
    <source>
        <strain evidence="3">AP11</strain>
    </source>
</reference>
<keyword evidence="1" id="KW-0812">Transmembrane</keyword>
<protein>
    <submittedName>
        <fullName evidence="3">MCP four helix bundle domain-containing protein</fullName>
    </submittedName>
</protein>
<name>A0ABY5V294_9BACT</name>
<dbReference type="RefSeq" id="WP_019244972.1">
    <property type="nucleotide sequence ID" value="NZ_CAPH01000005.1"/>
</dbReference>
<keyword evidence="1" id="KW-1133">Transmembrane helix</keyword>
<dbReference type="EMBL" id="CP102294">
    <property type="protein sequence ID" value="UWN57616.1"/>
    <property type="molecule type" value="Genomic_DNA"/>
</dbReference>
<dbReference type="Proteomes" id="UP001059295">
    <property type="component" value="Chromosome"/>
</dbReference>
<gene>
    <name evidence="3" type="ORF">NQ491_02235</name>
</gene>
<dbReference type="GeneID" id="82890515"/>
<sequence length="250" mass="28367">MKNMGIREKIRLGFLALGLLLFFSGLISFFELSKLSRSTQSMLGASLKNMELSKTMLDAVQDQNTALLQIIVSGRSDRESDSLLHAGREKFEAAISDAKISIRDLQGFDSVYAANISYNETVGAYLRDSLRKENVDWFVDIYKTSYSDLTSSIKNFMVSSQNMMDAKARRLEDNAYRATMPGFIALVIAIVIVLIFYYFVNLYYITPVLKIDSALKAYLDSKMPFKVTVEGKDEVYRLKERIESLIDQSK</sequence>
<evidence type="ECO:0000313" key="4">
    <source>
        <dbReference type="Proteomes" id="UP001059295"/>
    </source>
</evidence>
<proteinExistence type="predicted"/>
<keyword evidence="1" id="KW-0472">Membrane</keyword>
<evidence type="ECO:0000313" key="3">
    <source>
        <dbReference type="EMBL" id="UWN57616.1"/>
    </source>
</evidence>